<dbReference type="STRING" id="905079.L1IPK7"/>
<evidence type="ECO:0000256" key="1">
    <source>
        <dbReference type="ARBA" id="ARBA00004123"/>
    </source>
</evidence>
<dbReference type="HOGENOM" id="CLU_1059409_0_0_1"/>
<reference evidence="9" key="2">
    <citation type="submission" date="2012-11" db="EMBL/GenBank/DDBJ databases">
        <authorList>
            <person name="Kuo A."/>
            <person name="Curtis B.A."/>
            <person name="Tanifuji G."/>
            <person name="Burki F."/>
            <person name="Gruber A."/>
            <person name="Irimia M."/>
            <person name="Maruyama S."/>
            <person name="Arias M.C."/>
            <person name="Ball S.G."/>
            <person name="Gile G.H."/>
            <person name="Hirakawa Y."/>
            <person name="Hopkins J.F."/>
            <person name="Rensing S.A."/>
            <person name="Schmutz J."/>
            <person name="Symeonidi A."/>
            <person name="Elias M."/>
            <person name="Eveleigh R.J."/>
            <person name="Herman E.K."/>
            <person name="Klute M.J."/>
            <person name="Nakayama T."/>
            <person name="Obornik M."/>
            <person name="Reyes-Prieto A."/>
            <person name="Armbrust E.V."/>
            <person name="Aves S.J."/>
            <person name="Beiko R.G."/>
            <person name="Coutinho P."/>
            <person name="Dacks J.B."/>
            <person name="Durnford D.G."/>
            <person name="Fast N.M."/>
            <person name="Green B.R."/>
            <person name="Grisdale C."/>
            <person name="Hempe F."/>
            <person name="Henrissat B."/>
            <person name="Hoppner M.P."/>
            <person name="Ishida K.-I."/>
            <person name="Kim E."/>
            <person name="Koreny L."/>
            <person name="Kroth P.G."/>
            <person name="Liu Y."/>
            <person name="Malik S.-B."/>
            <person name="Maier U.G."/>
            <person name="McRose D."/>
            <person name="Mock T."/>
            <person name="Neilson J.A."/>
            <person name="Onodera N.T."/>
            <person name="Poole A.M."/>
            <person name="Pritham E.J."/>
            <person name="Richards T.A."/>
            <person name="Rocap G."/>
            <person name="Roy S.W."/>
            <person name="Sarai C."/>
            <person name="Schaack S."/>
            <person name="Shirato S."/>
            <person name="Slamovits C.H."/>
            <person name="Spencer D.F."/>
            <person name="Suzuki S."/>
            <person name="Worden A.Z."/>
            <person name="Zauner S."/>
            <person name="Barry K."/>
            <person name="Bell C."/>
            <person name="Bharti A.K."/>
            <person name="Crow J.A."/>
            <person name="Grimwood J."/>
            <person name="Kramer R."/>
            <person name="Lindquist E."/>
            <person name="Lucas S."/>
            <person name="Salamov A."/>
            <person name="McFadden G.I."/>
            <person name="Lane C.E."/>
            <person name="Keeling P.J."/>
            <person name="Gray M.W."/>
            <person name="Grigoriev I.V."/>
            <person name="Archibald J.M."/>
        </authorList>
    </citation>
    <scope>NUCLEOTIDE SEQUENCE</scope>
    <source>
        <strain evidence="9">CCMP2712</strain>
    </source>
</reference>
<dbReference type="EnsemblProtists" id="EKX38022">
    <property type="protein sequence ID" value="EKX38022"/>
    <property type="gene ID" value="GUITHDRAFT_115785"/>
</dbReference>
<feature type="compositionally biased region" description="Acidic residues" evidence="6">
    <location>
        <begin position="105"/>
        <end position="122"/>
    </location>
</feature>
<feature type="region of interest" description="Disordered" evidence="6">
    <location>
        <begin position="216"/>
        <end position="263"/>
    </location>
</feature>
<name>L1IPK7_GUITC</name>
<dbReference type="RefSeq" id="XP_005825002.1">
    <property type="nucleotide sequence ID" value="XM_005824945.1"/>
</dbReference>
<gene>
    <name evidence="7" type="ORF">GUITHDRAFT_115785</name>
</gene>
<feature type="compositionally biased region" description="Low complexity" evidence="6">
    <location>
        <begin position="49"/>
        <end position="59"/>
    </location>
</feature>
<keyword evidence="9" id="KW-1185">Reference proteome</keyword>
<keyword evidence="5" id="KW-0539">Nucleus</keyword>
<evidence type="ECO:0000256" key="6">
    <source>
        <dbReference type="SAM" id="MobiDB-lite"/>
    </source>
</evidence>
<reference evidence="7 9" key="1">
    <citation type="journal article" date="2012" name="Nature">
        <title>Algal genomes reveal evolutionary mosaicism and the fate of nucleomorphs.</title>
        <authorList>
            <consortium name="DOE Joint Genome Institute"/>
            <person name="Curtis B.A."/>
            <person name="Tanifuji G."/>
            <person name="Burki F."/>
            <person name="Gruber A."/>
            <person name="Irimia M."/>
            <person name="Maruyama S."/>
            <person name="Arias M.C."/>
            <person name="Ball S.G."/>
            <person name="Gile G.H."/>
            <person name="Hirakawa Y."/>
            <person name="Hopkins J.F."/>
            <person name="Kuo A."/>
            <person name="Rensing S.A."/>
            <person name="Schmutz J."/>
            <person name="Symeonidi A."/>
            <person name="Elias M."/>
            <person name="Eveleigh R.J."/>
            <person name="Herman E.K."/>
            <person name="Klute M.J."/>
            <person name="Nakayama T."/>
            <person name="Obornik M."/>
            <person name="Reyes-Prieto A."/>
            <person name="Armbrust E.V."/>
            <person name="Aves S.J."/>
            <person name="Beiko R.G."/>
            <person name="Coutinho P."/>
            <person name="Dacks J.B."/>
            <person name="Durnford D.G."/>
            <person name="Fast N.M."/>
            <person name="Green B.R."/>
            <person name="Grisdale C.J."/>
            <person name="Hempel F."/>
            <person name="Henrissat B."/>
            <person name="Hoppner M.P."/>
            <person name="Ishida K."/>
            <person name="Kim E."/>
            <person name="Koreny L."/>
            <person name="Kroth P.G."/>
            <person name="Liu Y."/>
            <person name="Malik S.B."/>
            <person name="Maier U.G."/>
            <person name="McRose D."/>
            <person name="Mock T."/>
            <person name="Neilson J.A."/>
            <person name="Onodera N.T."/>
            <person name="Poole A.M."/>
            <person name="Pritham E.J."/>
            <person name="Richards T.A."/>
            <person name="Rocap G."/>
            <person name="Roy S.W."/>
            <person name="Sarai C."/>
            <person name="Schaack S."/>
            <person name="Shirato S."/>
            <person name="Slamovits C.H."/>
            <person name="Spencer D.F."/>
            <person name="Suzuki S."/>
            <person name="Worden A.Z."/>
            <person name="Zauner S."/>
            <person name="Barry K."/>
            <person name="Bell C."/>
            <person name="Bharti A.K."/>
            <person name="Crow J.A."/>
            <person name="Grimwood J."/>
            <person name="Kramer R."/>
            <person name="Lindquist E."/>
            <person name="Lucas S."/>
            <person name="Salamov A."/>
            <person name="McFadden G.I."/>
            <person name="Lane C.E."/>
            <person name="Keeling P.J."/>
            <person name="Gray M.W."/>
            <person name="Grigoriev I.V."/>
            <person name="Archibald J.M."/>
        </authorList>
    </citation>
    <scope>NUCLEOTIDE SEQUENCE</scope>
    <source>
        <strain evidence="7 9">CCMP2712</strain>
    </source>
</reference>
<evidence type="ECO:0000256" key="5">
    <source>
        <dbReference type="ARBA" id="ARBA00023242"/>
    </source>
</evidence>
<feature type="compositionally biased region" description="Low complexity" evidence="6">
    <location>
        <begin position="17"/>
        <end position="31"/>
    </location>
</feature>
<protein>
    <submittedName>
        <fullName evidence="7 8">Uncharacterized protein</fullName>
    </submittedName>
</protein>
<dbReference type="GO" id="GO:0033260">
    <property type="term" value="P:nuclear DNA replication"/>
    <property type="evidence" value="ECO:0007669"/>
    <property type="project" value="TreeGrafter"/>
</dbReference>
<comment type="subcellular location">
    <subcellularLocation>
        <location evidence="1">Nucleus</location>
    </subcellularLocation>
</comment>
<dbReference type="AlphaFoldDB" id="L1IPK7"/>
<feature type="compositionally biased region" description="Basic and acidic residues" evidence="6">
    <location>
        <begin position="216"/>
        <end position="230"/>
    </location>
</feature>
<evidence type="ECO:0000256" key="3">
    <source>
        <dbReference type="ARBA" id="ARBA00022771"/>
    </source>
</evidence>
<evidence type="ECO:0000256" key="2">
    <source>
        <dbReference type="ARBA" id="ARBA00022723"/>
    </source>
</evidence>
<dbReference type="KEGG" id="gtt:GUITHDRAFT_115785"/>
<dbReference type="GO" id="GO:0033314">
    <property type="term" value="P:mitotic DNA replication checkpoint signaling"/>
    <property type="evidence" value="ECO:0007669"/>
    <property type="project" value="TreeGrafter"/>
</dbReference>
<accession>L1IPK7</accession>
<dbReference type="GO" id="GO:0005681">
    <property type="term" value="C:spliceosomal complex"/>
    <property type="evidence" value="ECO:0007669"/>
    <property type="project" value="InterPro"/>
</dbReference>
<dbReference type="InterPro" id="IPR040050">
    <property type="entry name" value="ZNF830-like"/>
</dbReference>
<evidence type="ECO:0000313" key="9">
    <source>
        <dbReference type="Proteomes" id="UP000011087"/>
    </source>
</evidence>
<feature type="compositionally biased region" description="Basic and acidic residues" evidence="6">
    <location>
        <begin position="60"/>
        <end position="77"/>
    </location>
</feature>
<feature type="compositionally biased region" description="Acidic residues" evidence="6">
    <location>
        <begin position="237"/>
        <end position="249"/>
    </location>
</feature>
<proteinExistence type="predicted"/>
<evidence type="ECO:0000256" key="4">
    <source>
        <dbReference type="ARBA" id="ARBA00022833"/>
    </source>
</evidence>
<feature type="compositionally biased region" description="Polar residues" evidence="6">
    <location>
        <begin position="32"/>
        <end position="43"/>
    </location>
</feature>
<dbReference type="Proteomes" id="UP000011087">
    <property type="component" value="Unassembled WGS sequence"/>
</dbReference>
<dbReference type="EMBL" id="JH993052">
    <property type="protein sequence ID" value="EKX38022.1"/>
    <property type="molecule type" value="Genomic_DNA"/>
</dbReference>
<keyword evidence="2" id="KW-0479">Metal-binding</keyword>
<dbReference type="PANTHER" id="PTHR13278">
    <property type="entry name" value="ZINC FINGER PROTEIN 830"/>
    <property type="match status" value="1"/>
</dbReference>
<dbReference type="GO" id="GO:0003676">
    <property type="term" value="F:nucleic acid binding"/>
    <property type="evidence" value="ECO:0007669"/>
    <property type="project" value="InterPro"/>
</dbReference>
<dbReference type="GO" id="GO:0008270">
    <property type="term" value="F:zinc ion binding"/>
    <property type="evidence" value="ECO:0007669"/>
    <property type="project" value="UniProtKB-KW"/>
</dbReference>
<dbReference type="GeneID" id="17294809"/>
<feature type="compositionally biased region" description="Basic and acidic residues" evidence="6">
    <location>
        <begin position="1"/>
        <end position="16"/>
    </location>
</feature>
<organism evidence="7">
    <name type="scientific">Guillardia theta (strain CCMP2712)</name>
    <name type="common">Cryptophyte</name>
    <dbReference type="NCBI Taxonomy" id="905079"/>
    <lineage>
        <taxon>Eukaryota</taxon>
        <taxon>Cryptophyceae</taxon>
        <taxon>Pyrenomonadales</taxon>
        <taxon>Geminigeraceae</taxon>
        <taxon>Guillardia</taxon>
    </lineage>
</organism>
<sequence>MDVKAAMKARMAEAKSKQSQKIAQIKALKASMSASNPPRSSEPSGKVKPTSAPASLAPATEKKKEEEVKKASDKKQVEAPVEAKQAEEPSKTVVSGVGLQLAYGDSDEESGGEEENVEEETKENEAASLPVGFFDDASQDAIAHNKPPPKPVNLDEEFAAFQDEIEGDLEALDQAEDEQVKQLVEERDKEDKEEQEEMATRIDELKKARELLKQRRTIESQGDVSKRMKLDSTLQSLEDEDEEDEEDDLLDWRKKGMTNKTLW</sequence>
<dbReference type="OMA" id="EEFANDW"/>
<keyword evidence="4" id="KW-0862">Zinc</keyword>
<keyword evidence="3" id="KW-0863">Zinc-finger</keyword>
<evidence type="ECO:0000313" key="8">
    <source>
        <dbReference type="EnsemblProtists" id="EKX38022"/>
    </source>
</evidence>
<dbReference type="PaxDb" id="55529-EKX38022"/>
<dbReference type="PANTHER" id="PTHR13278:SF0">
    <property type="entry name" value="ZINC FINGER PROTEIN 830"/>
    <property type="match status" value="1"/>
</dbReference>
<feature type="region of interest" description="Disordered" evidence="6">
    <location>
        <begin position="1"/>
        <end position="153"/>
    </location>
</feature>
<evidence type="ECO:0000313" key="7">
    <source>
        <dbReference type="EMBL" id="EKX38022.1"/>
    </source>
</evidence>
<dbReference type="GO" id="GO:0044773">
    <property type="term" value="P:mitotic DNA damage checkpoint signaling"/>
    <property type="evidence" value="ECO:0007669"/>
    <property type="project" value="TreeGrafter"/>
</dbReference>
<reference evidence="8" key="3">
    <citation type="submission" date="2015-06" db="UniProtKB">
        <authorList>
            <consortium name="EnsemblProtists"/>
        </authorList>
    </citation>
    <scope>IDENTIFICATION</scope>
</reference>